<evidence type="ECO:0000256" key="1">
    <source>
        <dbReference type="SAM" id="MobiDB-lite"/>
    </source>
</evidence>
<feature type="compositionally biased region" description="Polar residues" evidence="1">
    <location>
        <begin position="18"/>
        <end position="31"/>
    </location>
</feature>
<dbReference type="Proteomes" id="UP001305647">
    <property type="component" value="Unassembled WGS sequence"/>
</dbReference>
<reference evidence="2" key="1">
    <citation type="journal article" date="2023" name="Mol. Phylogenet. Evol.">
        <title>Genome-scale phylogeny and comparative genomics of the fungal order Sordariales.</title>
        <authorList>
            <person name="Hensen N."/>
            <person name="Bonometti L."/>
            <person name="Westerberg I."/>
            <person name="Brannstrom I.O."/>
            <person name="Guillou S."/>
            <person name="Cros-Aarteil S."/>
            <person name="Calhoun S."/>
            <person name="Haridas S."/>
            <person name="Kuo A."/>
            <person name="Mondo S."/>
            <person name="Pangilinan J."/>
            <person name="Riley R."/>
            <person name="LaButti K."/>
            <person name="Andreopoulos B."/>
            <person name="Lipzen A."/>
            <person name="Chen C."/>
            <person name="Yan M."/>
            <person name="Daum C."/>
            <person name="Ng V."/>
            <person name="Clum A."/>
            <person name="Steindorff A."/>
            <person name="Ohm R.A."/>
            <person name="Martin F."/>
            <person name="Silar P."/>
            <person name="Natvig D.O."/>
            <person name="Lalanne C."/>
            <person name="Gautier V."/>
            <person name="Ament-Velasquez S.L."/>
            <person name="Kruys A."/>
            <person name="Hutchinson M.I."/>
            <person name="Powell A.J."/>
            <person name="Barry K."/>
            <person name="Miller A.N."/>
            <person name="Grigoriev I.V."/>
            <person name="Debuchy R."/>
            <person name="Gladieux P."/>
            <person name="Hiltunen Thoren M."/>
            <person name="Johannesson H."/>
        </authorList>
    </citation>
    <scope>NUCLEOTIDE SEQUENCE</scope>
    <source>
        <strain evidence="2">CBS 757.83</strain>
    </source>
</reference>
<reference evidence="2" key="2">
    <citation type="submission" date="2023-05" db="EMBL/GenBank/DDBJ databases">
        <authorList>
            <consortium name="Lawrence Berkeley National Laboratory"/>
            <person name="Steindorff A."/>
            <person name="Hensen N."/>
            <person name="Bonometti L."/>
            <person name="Westerberg I."/>
            <person name="Brannstrom I.O."/>
            <person name="Guillou S."/>
            <person name="Cros-Aarteil S."/>
            <person name="Calhoun S."/>
            <person name="Haridas S."/>
            <person name="Kuo A."/>
            <person name="Mondo S."/>
            <person name="Pangilinan J."/>
            <person name="Riley R."/>
            <person name="Labutti K."/>
            <person name="Andreopoulos B."/>
            <person name="Lipzen A."/>
            <person name="Chen C."/>
            <person name="Yanf M."/>
            <person name="Daum C."/>
            <person name="Ng V."/>
            <person name="Clum A."/>
            <person name="Ohm R."/>
            <person name="Martin F."/>
            <person name="Silar P."/>
            <person name="Natvig D."/>
            <person name="Lalanne C."/>
            <person name="Gautier V."/>
            <person name="Ament-Velasquez S.L."/>
            <person name="Kruys A."/>
            <person name="Hutchinson M.I."/>
            <person name="Powell A.J."/>
            <person name="Barry K."/>
            <person name="Miller A.N."/>
            <person name="Grigoriev I.V."/>
            <person name="Debuchy R."/>
            <person name="Gladieux P."/>
            <person name="Thoren M.H."/>
            <person name="Johannesson H."/>
        </authorList>
    </citation>
    <scope>NUCLEOTIDE SEQUENCE</scope>
    <source>
        <strain evidence="2">CBS 757.83</strain>
    </source>
</reference>
<comment type="caution">
    <text evidence="2">The sequence shown here is derived from an EMBL/GenBank/DDBJ whole genome shotgun (WGS) entry which is preliminary data.</text>
</comment>
<feature type="compositionally biased region" description="Low complexity" evidence="1">
    <location>
        <begin position="59"/>
        <end position="68"/>
    </location>
</feature>
<dbReference type="AlphaFoldDB" id="A0AAN6T4R5"/>
<protein>
    <submittedName>
        <fullName evidence="2">Uncharacterized protein</fullName>
    </submittedName>
</protein>
<dbReference type="EMBL" id="MU863627">
    <property type="protein sequence ID" value="KAK4104024.1"/>
    <property type="molecule type" value="Genomic_DNA"/>
</dbReference>
<feature type="region of interest" description="Disordered" evidence="1">
    <location>
        <begin position="1"/>
        <end position="79"/>
    </location>
</feature>
<evidence type="ECO:0000313" key="3">
    <source>
        <dbReference type="Proteomes" id="UP001305647"/>
    </source>
</evidence>
<keyword evidence="3" id="KW-1185">Reference proteome</keyword>
<sequence>MNSAPSPTKPDPSSPSPYNGSITSSTANRGSPRTDRTKNPPGCSTDSTPTARTPPPTRPRALALLGPPSIGMIRPGIRV</sequence>
<evidence type="ECO:0000313" key="2">
    <source>
        <dbReference type="EMBL" id="KAK4104024.1"/>
    </source>
</evidence>
<accession>A0AAN6T4R5</accession>
<gene>
    <name evidence="2" type="ORF">N658DRAFT_493514</name>
</gene>
<name>A0AAN6T4R5_9PEZI</name>
<proteinExistence type="predicted"/>
<organism evidence="2 3">
    <name type="scientific">Parathielavia hyrcaniae</name>
    <dbReference type="NCBI Taxonomy" id="113614"/>
    <lineage>
        <taxon>Eukaryota</taxon>
        <taxon>Fungi</taxon>
        <taxon>Dikarya</taxon>
        <taxon>Ascomycota</taxon>
        <taxon>Pezizomycotina</taxon>
        <taxon>Sordariomycetes</taxon>
        <taxon>Sordariomycetidae</taxon>
        <taxon>Sordariales</taxon>
        <taxon>Chaetomiaceae</taxon>
        <taxon>Parathielavia</taxon>
    </lineage>
</organism>